<name>A0AA39PSF2_9AGAR</name>
<dbReference type="AlphaFoldDB" id="A0AA39PSF2"/>
<organism evidence="1 2">
    <name type="scientific">Armillaria luteobubalina</name>
    <dbReference type="NCBI Taxonomy" id="153913"/>
    <lineage>
        <taxon>Eukaryota</taxon>
        <taxon>Fungi</taxon>
        <taxon>Dikarya</taxon>
        <taxon>Basidiomycota</taxon>
        <taxon>Agaricomycotina</taxon>
        <taxon>Agaricomycetes</taxon>
        <taxon>Agaricomycetidae</taxon>
        <taxon>Agaricales</taxon>
        <taxon>Marasmiineae</taxon>
        <taxon>Physalacriaceae</taxon>
        <taxon>Armillaria</taxon>
    </lineage>
</organism>
<evidence type="ECO:0000313" key="1">
    <source>
        <dbReference type="EMBL" id="KAK0488393.1"/>
    </source>
</evidence>
<dbReference type="EMBL" id="JAUEPU010000039">
    <property type="protein sequence ID" value="KAK0488393.1"/>
    <property type="molecule type" value="Genomic_DNA"/>
</dbReference>
<evidence type="ECO:0000313" key="2">
    <source>
        <dbReference type="Proteomes" id="UP001175228"/>
    </source>
</evidence>
<gene>
    <name evidence="1" type="ORF">EDD18DRAFT_595237</name>
</gene>
<sequence length="73" mass="8409">MALPYPLRICRVVLLLYLLPSGIHTINRTSHLVLWPSLLWCGSSLMRFDFYRFDIPERLSTDLPAHRSAVGPD</sequence>
<comment type="caution">
    <text evidence="1">The sequence shown here is derived from an EMBL/GenBank/DDBJ whole genome shotgun (WGS) entry which is preliminary data.</text>
</comment>
<keyword evidence="2" id="KW-1185">Reference proteome</keyword>
<protein>
    <submittedName>
        <fullName evidence="1">Uncharacterized protein</fullName>
    </submittedName>
</protein>
<accession>A0AA39PSF2</accession>
<reference evidence="1" key="1">
    <citation type="submission" date="2023-06" db="EMBL/GenBank/DDBJ databases">
        <authorList>
            <consortium name="Lawrence Berkeley National Laboratory"/>
            <person name="Ahrendt S."/>
            <person name="Sahu N."/>
            <person name="Indic B."/>
            <person name="Wong-Bajracharya J."/>
            <person name="Merenyi Z."/>
            <person name="Ke H.-M."/>
            <person name="Monk M."/>
            <person name="Kocsube S."/>
            <person name="Drula E."/>
            <person name="Lipzen A."/>
            <person name="Balint B."/>
            <person name="Henrissat B."/>
            <person name="Andreopoulos B."/>
            <person name="Martin F.M."/>
            <person name="Harder C.B."/>
            <person name="Rigling D."/>
            <person name="Ford K.L."/>
            <person name="Foster G.D."/>
            <person name="Pangilinan J."/>
            <person name="Papanicolaou A."/>
            <person name="Barry K."/>
            <person name="LaButti K."/>
            <person name="Viragh M."/>
            <person name="Koriabine M."/>
            <person name="Yan M."/>
            <person name="Riley R."/>
            <person name="Champramary S."/>
            <person name="Plett K.L."/>
            <person name="Tsai I.J."/>
            <person name="Slot J."/>
            <person name="Sipos G."/>
            <person name="Plett J."/>
            <person name="Nagy L.G."/>
            <person name="Grigoriev I.V."/>
        </authorList>
    </citation>
    <scope>NUCLEOTIDE SEQUENCE</scope>
    <source>
        <strain evidence="1">HWK02</strain>
    </source>
</reference>
<proteinExistence type="predicted"/>
<dbReference type="Proteomes" id="UP001175228">
    <property type="component" value="Unassembled WGS sequence"/>
</dbReference>